<evidence type="ECO:0000259" key="1">
    <source>
        <dbReference type="Pfam" id="PF13453"/>
    </source>
</evidence>
<dbReference type="AlphaFoldDB" id="A0A939T893"/>
<accession>A0A939T893</accession>
<dbReference type="Pfam" id="PF13453">
    <property type="entry name" value="Zn_ribbon_TFIIB"/>
    <property type="match status" value="1"/>
</dbReference>
<name>A0A939T893_9ACTN</name>
<proteinExistence type="predicted"/>
<evidence type="ECO:0000313" key="3">
    <source>
        <dbReference type="Proteomes" id="UP000669179"/>
    </source>
</evidence>
<keyword evidence="3" id="KW-1185">Reference proteome</keyword>
<organism evidence="2 3">
    <name type="scientific">Actinomadura barringtoniae</name>
    <dbReference type="NCBI Taxonomy" id="1427535"/>
    <lineage>
        <taxon>Bacteria</taxon>
        <taxon>Bacillati</taxon>
        <taxon>Actinomycetota</taxon>
        <taxon>Actinomycetes</taxon>
        <taxon>Streptosporangiales</taxon>
        <taxon>Thermomonosporaceae</taxon>
        <taxon>Actinomadura</taxon>
    </lineage>
</organism>
<comment type="caution">
    <text evidence="2">The sequence shown here is derived from an EMBL/GenBank/DDBJ whole genome shotgun (WGS) entry which is preliminary data.</text>
</comment>
<dbReference type="EMBL" id="JAGEOJ010000018">
    <property type="protein sequence ID" value="MBO2452889.1"/>
    <property type="molecule type" value="Genomic_DNA"/>
</dbReference>
<dbReference type="RefSeq" id="WP_208260919.1">
    <property type="nucleotide sequence ID" value="NZ_JAGEOJ010000018.1"/>
</dbReference>
<evidence type="ECO:0000313" key="2">
    <source>
        <dbReference type="EMBL" id="MBO2452889.1"/>
    </source>
</evidence>
<gene>
    <name evidence="2" type="ORF">J4573_37760</name>
</gene>
<dbReference type="Proteomes" id="UP000669179">
    <property type="component" value="Unassembled WGS sequence"/>
</dbReference>
<dbReference type="InterPro" id="IPR027392">
    <property type="entry name" value="TF_Znf"/>
</dbReference>
<feature type="domain" description="Transcription factor zinc-finger" evidence="1">
    <location>
        <begin position="15"/>
        <end position="54"/>
    </location>
</feature>
<reference evidence="2" key="1">
    <citation type="submission" date="2021-03" db="EMBL/GenBank/DDBJ databases">
        <authorList>
            <person name="Kanchanasin P."/>
            <person name="Saeng-In P."/>
            <person name="Phongsopitanun W."/>
            <person name="Yuki M."/>
            <person name="Kudo T."/>
            <person name="Ohkuma M."/>
            <person name="Tanasupawat S."/>
        </authorList>
    </citation>
    <scope>NUCLEOTIDE SEQUENCE</scope>
    <source>
        <strain evidence="2">GKU 128</strain>
    </source>
</reference>
<protein>
    <submittedName>
        <fullName evidence="2">Zf-TFIIB domain-containing protein</fullName>
    </submittedName>
</protein>
<sequence length="91" mass="10307">MRYGQGIRMSDVTMRCPKCDSLLDTHERHGVVIEECPGCQGVFLDRGELEQLIDAESKYLAELTDDDDPDTTYQGRHRRGIMQQIFAAEGS</sequence>